<dbReference type="RefSeq" id="WP_283760529.1">
    <property type="nucleotide sequence ID" value="NZ_JAQOSQ010000060.1"/>
</dbReference>
<evidence type="ECO:0000313" key="1">
    <source>
        <dbReference type="EMBL" id="MDJ1185894.1"/>
    </source>
</evidence>
<organism evidence="1 2">
    <name type="scientific">Roseofilum casamattae BLCC-M143</name>
    <dbReference type="NCBI Taxonomy" id="3022442"/>
    <lineage>
        <taxon>Bacteria</taxon>
        <taxon>Bacillati</taxon>
        <taxon>Cyanobacteriota</taxon>
        <taxon>Cyanophyceae</taxon>
        <taxon>Desertifilales</taxon>
        <taxon>Desertifilaceae</taxon>
        <taxon>Roseofilum</taxon>
        <taxon>Roseofilum casamattae</taxon>
    </lineage>
</organism>
<reference evidence="1 2" key="1">
    <citation type="submission" date="2023-01" db="EMBL/GenBank/DDBJ databases">
        <title>Novel diversity within Roseofilum (Cyanobacteria; Desertifilaceae) from marine benthic mats with descriptions of four novel species.</title>
        <authorList>
            <person name="Wang Y."/>
            <person name="Berthold D.E."/>
            <person name="Hu J."/>
            <person name="Lefler F.W."/>
            <person name="Laughinghouse H.D. IV."/>
        </authorList>
    </citation>
    <scope>NUCLEOTIDE SEQUENCE [LARGE SCALE GENOMIC DNA]</scope>
    <source>
        <strain evidence="1 2">BLCC-M143</strain>
    </source>
</reference>
<comment type="caution">
    <text evidence="1">The sequence shown here is derived from an EMBL/GenBank/DDBJ whole genome shotgun (WGS) entry which is preliminary data.</text>
</comment>
<gene>
    <name evidence="1" type="ORF">PMH09_22185</name>
</gene>
<protein>
    <submittedName>
        <fullName evidence="1">Uncharacterized protein</fullName>
    </submittedName>
</protein>
<evidence type="ECO:0000313" key="2">
    <source>
        <dbReference type="Proteomes" id="UP001232992"/>
    </source>
</evidence>
<accession>A0ABT7C364</accession>
<keyword evidence="2" id="KW-1185">Reference proteome</keyword>
<name>A0ABT7C364_9CYAN</name>
<dbReference type="Proteomes" id="UP001232992">
    <property type="component" value="Unassembled WGS sequence"/>
</dbReference>
<dbReference type="EMBL" id="JAQOSQ010000060">
    <property type="protein sequence ID" value="MDJ1185894.1"/>
    <property type="molecule type" value="Genomic_DNA"/>
</dbReference>
<sequence>MNNAYLKKIESLSVASRPQAPWMFVARLQLFLNPLLRDRARSFAFRFLIAIAPDFVPIGSSDRMSKLWRVVIEVKKELLKAEKILIWGEVWTWKKGDFAPSSSLPKLAKTPRKMFTF</sequence>
<proteinExistence type="predicted"/>